<dbReference type="EMBL" id="JAFIQS020000006">
    <property type="protein sequence ID" value="KAH9480205.1"/>
    <property type="molecule type" value="Genomic_DNA"/>
</dbReference>
<protein>
    <submittedName>
        <fullName evidence="1">Uncharacterized protein</fullName>
    </submittedName>
</protein>
<organism evidence="1 2">
    <name type="scientific">Psilocybe cubensis</name>
    <name type="common">Psychedelic mushroom</name>
    <name type="synonym">Stropharia cubensis</name>
    <dbReference type="NCBI Taxonomy" id="181762"/>
    <lineage>
        <taxon>Eukaryota</taxon>
        <taxon>Fungi</taxon>
        <taxon>Dikarya</taxon>
        <taxon>Basidiomycota</taxon>
        <taxon>Agaricomycotina</taxon>
        <taxon>Agaricomycetes</taxon>
        <taxon>Agaricomycetidae</taxon>
        <taxon>Agaricales</taxon>
        <taxon>Agaricineae</taxon>
        <taxon>Strophariaceae</taxon>
        <taxon>Psilocybe</taxon>
    </lineage>
</organism>
<sequence>MKFFAIASAIASMAVMIPAITAIPQPTTTEVAHISLNQTLETNNALELGARAACDGNTDPNQIYCDTVNNRASPGACDKIINKLSNLTPDTKYTKAECDWDQYGNRCCISWNTGATQGAGIRGAELARAAMRIRDKCGAGGVPISGAHRSLNVQGIFDIRSDGR</sequence>
<proteinExistence type="predicted"/>
<reference evidence="1" key="1">
    <citation type="submission" date="2021-10" db="EMBL/GenBank/DDBJ databases">
        <title>Psilocybe cubensis genome.</title>
        <authorList>
            <person name="Mckernan K.J."/>
            <person name="Crawford S."/>
            <person name="Trippe A."/>
            <person name="Kane L.T."/>
            <person name="Mclaughlin S."/>
        </authorList>
    </citation>
    <scope>NUCLEOTIDE SEQUENCE</scope>
    <source>
        <strain evidence="1">MGC-MH-2018</strain>
    </source>
</reference>
<keyword evidence="2" id="KW-1185">Reference proteome</keyword>
<accession>A0ACB8GWT9</accession>
<name>A0ACB8GWT9_PSICU</name>
<dbReference type="Proteomes" id="UP000664032">
    <property type="component" value="Unassembled WGS sequence"/>
</dbReference>
<evidence type="ECO:0000313" key="2">
    <source>
        <dbReference type="Proteomes" id="UP000664032"/>
    </source>
</evidence>
<comment type="caution">
    <text evidence="1">The sequence shown here is derived from an EMBL/GenBank/DDBJ whole genome shotgun (WGS) entry which is preliminary data.</text>
</comment>
<evidence type="ECO:0000313" key="1">
    <source>
        <dbReference type="EMBL" id="KAH9480205.1"/>
    </source>
</evidence>
<gene>
    <name evidence="1" type="ORF">JR316_0006803</name>
</gene>